<dbReference type="Gene3D" id="1.10.10.10">
    <property type="entry name" value="Winged helix-like DNA-binding domain superfamily/Winged helix DNA-binding domain"/>
    <property type="match status" value="1"/>
</dbReference>
<dbReference type="InterPro" id="IPR000086">
    <property type="entry name" value="NUDIX_hydrolase_dom"/>
</dbReference>
<dbReference type="PATRIC" id="fig|1423784.4.peg.2136"/>
<evidence type="ECO:0000313" key="3">
    <source>
        <dbReference type="EMBL" id="KRM46517.1"/>
    </source>
</evidence>
<feature type="domain" description="Nudix hydrolase" evidence="1">
    <location>
        <begin position="27"/>
        <end position="124"/>
    </location>
</feature>
<dbReference type="PANTHER" id="PTHR43736:SF4">
    <property type="entry name" value="SLR1690 PROTEIN"/>
    <property type="match status" value="1"/>
</dbReference>
<feature type="domain" description="NrtR DNA-binding winged helix" evidence="2">
    <location>
        <begin position="194"/>
        <end position="252"/>
    </location>
</feature>
<keyword evidence="3" id="KW-0378">Hydrolase</keyword>
<dbReference type="GeneID" id="69802188"/>
<organism evidence="3 4">
    <name type="scientific">Lentilactobacillus parabuchneri DSM 5707 = NBRC 107865</name>
    <dbReference type="NCBI Taxonomy" id="1423784"/>
    <lineage>
        <taxon>Bacteria</taxon>
        <taxon>Bacillati</taxon>
        <taxon>Bacillota</taxon>
        <taxon>Bacilli</taxon>
        <taxon>Lactobacillales</taxon>
        <taxon>Lactobacillaceae</taxon>
        <taxon>Lentilactobacillus</taxon>
    </lineage>
</organism>
<dbReference type="InterPro" id="IPR054105">
    <property type="entry name" value="WHD_NrtR"/>
</dbReference>
<dbReference type="PANTHER" id="PTHR43736">
    <property type="entry name" value="ADP-RIBOSE PYROPHOSPHATASE"/>
    <property type="match status" value="1"/>
</dbReference>
<dbReference type="Gene3D" id="3.90.79.10">
    <property type="entry name" value="Nucleoside Triphosphate Pyrophosphohydrolase"/>
    <property type="match status" value="1"/>
</dbReference>
<dbReference type="Pfam" id="PF21906">
    <property type="entry name" value="WHD_NrtR"/>
    <property type="match status" value="1"/>
</dbReference>
<evidence type="ECO:0000259" key="2">
    <source>
        <dbReference type="Pfam" id="PF21906"/>
    </source>
</evidence>
<dbReference type="GO" id="GO:0016787">
    <property type="term" value="F:hydrolase activity"/>
    <property type="evidence" value="ECO:0007669"/>
    <property type="project" value="UniProtKB-KW"/>
</dbReference>
<comment type="caution">
    <text evidence="3">The sequence shown here is derived from an EMBL/GenBank/DDBJ whole genome shotgun (WGS) entry which is preliminary data.</text>
</comment>
<evidence type="ECO:0000259" key="1">
    <source>
        <dbReference type="Pfam" id="PF00293"/>
    </source>
</evidence>
<sequence length="257" mass="29522">MAIQTILERPFITITNLIWSFDHTTNRVNILLVKRDNHPFNGYWALPETFMRAQESAEEAALRLVREKIGMDLSGSHTEQLATFTNPQRTPGDRALSLAYMTFLPEKPQLKAGYGASDARWFTMGYTDTTYSFENDQRLFNTTQTPVQRAYYANVTENQSDPDKHLAFDHEWILKVACDRIRNKLDYQPNVLLILGSKFTLKDARRVYSPFLKTPVDDIDNSNFKKSHQDLFTDLGTSEVKGPGRPARLYKLAHLIA</sequence>
<name>A0A0R1YWZ6_9LACO</name>
<dbReference type="Proteomes" id="UP000051957">
    <property type="component" value="Unassembled WGS sequence"/>
</dbReference>
<proteinExistence type="predicted"/>
<gene>
    <name evidence="3" type="ORF">FC51_GL002094</name>
</gene>
<dbReference type="EMBL" id="AZGK01000006">
    <property type="protein sequence ID" value="KRM46517.1"/>
    <property type="molecule type" value="Genomic_DNA"/>
</dbReference>
<dbReference type="CDD" id="cd18873">
    <property type="entry name" value="NUDIX_NadM_like"/>
    <property type="match status" value="1"/>
</dbReference>
<dbReference type="Pfam" id="PF00293">
    <property type="entry name" value="NUDIX"/>
    <property type="match status" value="1"/>
</dbReference>
<dbReference type="RefSeq" id="WP_057909749.1">
    <property type="nucleotide sequence ID" value="NZ_AZGK01000006.1"/>
</dbReference>
<dbReference type="AlphaFoldDB" id="A0A0R1YWZ6"/>
<dbReference type="InterPro" id="IPR036390">
    <property type="entry name" value="WH_DNA-bd_sf"/>
</dbReference>
<dbReference type="SUPFAM" id="SSF46785">
    <property type="entry name" value="Winged helix' DNA-binding domain"/>
    <property type="match status" value="1"/>
</dbReference>
<dbReference type="SUPFAM" id="SSF55811">
    <property type="entry name" value="Nudix"/>
    <property type="match status" value="1"/>
</dbReference>
<dbReference type="InterPro" id="IPR015797">
    <property type="entry name" value="NUDIX_hydrolase-like_dom_sf"/>
</dbReference>
<reference evidence="3 4" key="1">
    <citation type="journal article" date="2015" name="Genome Announc.">
        <title>Expanding the biotechnology potential of lactobacilli through comparative genomics of 213 strains and associated genera.</title>
        <authorList>
            <person name="Sun Z."/>
            <person name="Harris H.M."/>
            <person name="McCann A."/>
            <person name="Guo C."/>
            <person name="Argimon S."/>
            <person name="Zhang W."/>
            <person name="Yang X."/>
            <person name="Jeffery I.B."/>
            <person name="Cooney J.C."/>
            <person name="Kagawa T.F."/>
            <person name="Liu W."/>
            <person name="Song Y."/>
            <person name="Salvetti E."/>
            <person name="Wrobel A."/>
            <person name="Rasinkangas P."/>
            <person name="Parkhill J."/>
            <person name="Rea M.C."/>
            <person name="O'Sullivan O."/>
            <person name="Ritari J."/>
            <person name="Douillard F.P."/>
            <person name="Paul Ross R."/>
            <person name="Yang R."/>
            <person name="Briner A.E."/>
            <person name="Felis G.E."/>
            <person name="de Vos W.M."/>
            <person name="Barrangou R."/>
            <person name="Klaenhammer T.R."/>
            <person name="Caufield P.W."/>
            <person name="Cui Y."/>
            <person name="Zhang H."/>
            <person name="O'Toole P.W."/>
        </authorList>
    </citation>
    <scope>NUCLEOTIDE SEQUENCE [LARGE SCALE GENOMIC DNA]</scope>
    <source>
        <strain evidence="3 4">DSM 5707</strain>
    </source>
</reference>
<accession>A0A0R1YWZ6</accession>
<protein>
    <submittedName>
        <fullName evidence="3">NUDIX hydrolase</fullName>
    </submittedName>
</protein>
<evidence type="ECO:0000313" key="4">
    <source>
        <dbReference type="Proteomes" id="UP000051957"/>
    </source>
</evidence>
<dbReference type="InterPro" id="IPR036388">
    <property type="entry name" value="WH-like_DNA-bd_sf"/>
</dbReference>